<organism evidence="5 6">
    <name type="scientific">Dreissena polymorpha</name>
    <name type="common">Zebra mussel</name>
    <name type="synonym">Mytilus polymorpha</name>
    <dbReference type="NCBI Taxonomy" id="45954"/>
    <lineage>
        <taxon>Eukaryota</taxon>
        <taxon>Metazoa</taxon>
        <taxon>Spiralia</taxon>
        <taxon>Lophotrochozoa</taxon>
        <taxon>Mollusca</taxon>
        <taxon>Bivalvia</taxon>
        <taxon>Autobranchia</taxon>
        <taxon>Heteroconchia</taxon>
        <taxon>Euheterodonta</taxon>
        <taxon>Imparidentia</taxon>
        <taxon>Neoheterodontei</taxon>
        <taxon>Myida</taxon>
        <taxon>Dreissenoidea</taxon>
        <taxon>Dreissenidae</taxon>
        <taxon>Dreissena</taxon>
    </lineage>
</organism>
<feature type="compositionally biased region" description="Polar residues" evidence="3">
    <location>
        <begin position="63"/>
        <end position="72"/>
    </location>
</feature>
<dbReference type="InterPro" id="IPR012677">
    <property type="entry name" value="Nucleotide-bd_a/b_plait_sf"/>
</dbReference>
<keyword evidence="1 2" id="KW-0694">RNA-binding</keyword>
<evidence type="ECO:0000256" key="2">
    <source>
        <dbReference type="PROSITE-ProRule" id="PRU00176"/>
    </source>
</evidence>
<keyword evidence="6" id="KW-1185">Reference proteome</keyword>
<dbReference type="InterPro" id="IPR000504">
    <property type="entry name" value="RRM_dom"/>
</dbReference>
<name>A0A9D3YK65_DREPO</name>
<feature type="compositionally biased region" description="Basic residues" evidence="3">
    <location>
        <begin position="48"/>
        <end position="62"/>
    </location>
</feature>
<dbReference type="PANTHER" id="PTHR23236">
    <property type="entry name" value="EUKARYOTIC TRANSLATION INITIATION FACTOR 4B/4H"/>
    <property type="match status" value="1"/>
</dbReference>
<feature type="compositionally biased region" description="Basic and acidic residues" evidence="3">
    <location>
        <begin position="1"/>
        <end position="10"/>
    </location>
</feature>
<comment type="caution">
    <text evidence="5">The sequence shown here is derived from an EMBL/GenBank/DDBJ whole genome shotgun (WGS) entry which is preliminary data.</text>
</comment>
<dbReference type="GO" id="GO:0019843">
    <property type="term" value="F:rRNA binding"/>
    <property type="evidence" value="ECO:0007669"/>
    <property type="project" value="TreeGrafter"/>
</dbReference>
<evidence type="ECO:0000313" key="6">
    <source>
        <dbReference type="Proteomes" id="UP000828390"/>
    </source>
</evidence>
<evidence type="ECO:0000313" key="5">
    <source>
        <dbReference type="EMBL" id="KAH3700765.1"/>
    </source>
</evidence>
<gene>
    <name evidence="5" type="ORF">DPMN_075744</name>
</gene>
<dbReference type="GO" id="GO:0005730">
    <property type="term" value="C:nucleolus"/>
    <property type="evidence" value="ECO:0007669"/>
    <property type="project" value="TreeGrafter"/>
</dbReference>
<accession>A0A9D3YK65</accession>
<dbReference type="PANTHER" id="PTHR23236:SF51">
    <property type="entry name" value="NUCLEOLAR PROTEIN 6"/>
    <property type="match status" value="1"/>
</dbReference>
<dbReference type="Gene3D" id="3.30.70.330">
    <property type="match status" value="1"/>
</dbReference>
<dbReference type="InterPro" id="IPR035979">
    <property type="entry name" value="RBD_domain_sf"/>
</dbReference>
<feature type="domain" description="RRM" evidence="4">
    <location>
        <begin position="136"/>
        <end position="213"/>
    </location>
</feature>
<dbReference type="SUPFAM" id="SSF54928">
    <property type="entry name" value="RNA-binding domain, RBD"/>
    <property type="match status" value="1"/>
</dbReference>
<dbReference type="EMBL" id="JAIWYP010000015">
    <property type="protein sequence ID" value="KAH3700765.1"/>
    <property type="molecule type" value="Genomic_DNA"/>
</dbReference>
<sequence>MGKVAQDKQKPLTNSKAQRLTRARIAASNVPVKSQEIAKTIKTDTKPSKTKMKQVNHAHSKKSPNASLVTKSENNDIGIKDDIAVSVVSKKTKYSNTTVESSDDSNGPPAKKPKYQYVDAVEKLENSTSAFVPKKLVLVVGNLPEEVTKEQLMEHFKRTGGVKSVKIPKQKGSDLGKGLAYVEFKSTISHRLGVRLHNTTLAGKKICVDFAPDGKLTERKLTETIQQKEEKKEIKMPFDT</sequence>
<dbReference type="AlphaFoldDB" id="A0A9D3YK65"/>
<reference evidence="5" key="1">
    <citation type="journal article" date="2019" name="bioRxiv">
        <title>The Genome of the Zebra Mussel, Dreissena polymorpha: A Resource for Invasive Species Research.</title>
        <authorList>
            <person name="McCartney M.A."/>
            <person name="Auch B."/>
            <person name="Kono T."/>
            <person name="Mallez S."/>
            <person name="Zhang Y."/>
            <person name="Obille A."/>
            <person name="Becker A."/>
            <person name="Abrahante J.E."/>
            <person name="Garbe J."/>
            <person name="Badalamenti J.P."/>
            <person name="Herman A."/>
            <person name="Mangelson H."/>
            <person name="Liachko I."/>
            <person name="Sullivan S."/>
            <person name="Sone E.D."/>
            <person name="Koren S."/>
            <person name="Silverstein K.A.T."/>
            <person name="Beckman K.B."/>
            <person name="Gohl D.M."/>
        </authorList>
    </citation>
    <scope>NUCLEOTIDE SEQUENCE</scope>
    <source>
        <strain evidence="5">Duluth1</strain>
        <tissue evidence="5">Whole animal</tissue>
    </source>
</reference>
<evidence type="ECO:0000256" key="3">
    <source>
        <dbReference type="SAM" id="MobiDB-lite"/>
    </source>
</evidence>
<evidence type="ECO:0000256" key="1">
    <source>
        <dbReference type="ARBA" id="ARBA00022884"/>
    </source>
</evidence>
<proteinExistence type="predicted"/>
<feature type="region of interest" description="Disordered" evidence="3">
    <location>
        <begin position="1"/>
        <end position="74"/>
    </location>
</feature>
<protein>
    <recommendedName>
        <fullName evidence="4">RRM domain-containing protein</fullName>
    </recommendedName>
</protein>
<evidence type="ECO:0000259" key="4">
    <source>
        <dbReference type="PROSITE" id="PS50102"/>
    </source>
</evidence>
<dbReference type="SMART" id="SM00360">
    <property type="entry name" value="RRM"/>
    <property type="match status" value="1"/>
</dbReference>
<reference evidence="5" key="2">
    <citation type="submission" date="2020-11" db="EMBL/GenBank/DDBJ databases">
        <authorList>
            <person name="McCartney M.A."/>
            <person name="Auch B."/>
            <person name="Kono T."/>
            <person name="Mallez S."/>
            <person name="Becker A."/>
            <person name="Gohl D.M."/>
            <person name="Silverstein K.A.T."/>
            <person name="Koren S."/>
            <person name="Bechman K.B."/>
            <person name="Herman A."/>
            <person name="Abrahante J.E."/>
            <person name="Garbe J."/>
        </authorList>
    </citation>
    <scope>NUCLEOTIDE SEQUENCE</scope>
    <source>
        <strain evidence="5">Duluth1</strain>
        <tissue evidence="5">Whole animal</tissue>
    </source>
</reference>
<dbReference type="OrthoDB" id="272703at2759"/>
<dbReference type="Pfam" id="PF00076">
    <property type="entry name" value="RRM_1"/>
    <property type="match status" value="1"/>
</dbReference>
<feature type="region of interest" description="Disordered" evidence="3">
    <location>
        <begin position="94"/>
        <end position="113"/>
    </location>
</feature>
<dbReference type="GO" id="GO:0042274">
    <property type="term" value="P:ribosomal small subunit biogenesis"/>
    <property type="evidence" value="ECO:0007669"/>
    <property type="project" value="TreeGrafter"/>
</dbReference>
<dbReference type="Proteomes" id="UP000828390">
    <property type="component" value="Unassembled WGS sequence"/>
</dbReference>
<dbReference type="PROSITE" id="PS50102">
    <property type="entry name" value="RRM"/>
    <property type="match status" value="1"/>
</dbReference>